<gene>
    <name evidence="2" type="ORF">DLD82_13930</name>
</gene>
<dbReference type="CDD" id="cd02440">
    <property type="entry name" value="AdoMet_MTases"/>
    <property type="match status" value="1"/>
</dbReference>
<proteinExistence type="predicted"/>
<dbReference type="AlphaFoldDB" id="A0A2V2N4Q2"/>
<reference evidence="2 3" key="1">
    <citation type="submission" date="2018-05" db="EMBL/GenBank/DDBJ databases">
        <title>Draft genome of Methanospirillum stamsii Pt1.</title>
        <authorList>
            <person name="Dueholm M.S."/>
            <person name="Nielsen P.H."/>
            <person name="Bakmann L.F."/>
            <person name="Otzen D.E."/>
        </authorList>
    </citation>
    <scope>NUCLEOTIDE SEQUENCE [LARGE SCALE GENOMIC DNA]</scope>
    <source>
        <strain evidence="2 3">Pt1</strain>
    </source>
</reference>
<organism evidence="2 3">
    <name type="scientific">Methanospirillum stamsii</name>
    <dbReference type="NCBI Taxonomy" id="1277351"/>
    <lineage>
        <taxon>Archaea</taxon>
        <taxon>Methanobacteriati</taxon>
        <taxon>Methanobacteriota</taxon>
        <taxon>Stenosarchaea group</taxon>
        <taxon>Methanomicrobia</taxon>
        <taxon>Methanomicrobiales</taxon>
        <taxon>Methanospirillaceae</taxon>
        <taxon>Methanospirillum</taxon>
    </lineage>
</organism>
<accession>A0A2V2N4Q2</accession>
<dbReference type="GO" id="GO:0046983">
    <property type="term" value="F:protein dimerization activity"/>
    <property type="evidence" value="ECO:0007669"/>
    <property type="project" value="InterPro"/>
</dbReference>
<dbReference type="Proteomes" id="UP000245934">
    <property type="component" value="Unassembled WGS sequence"/>
</dbReference>
<feature type="domain" description="O-methyltransferase dimerisation" evidence="1">
    <location>
        <begin position="23"/>
        <end position="87"/>
    </location>
</feature>
<name>A0A2V2N4Q2_9EURY</name>
<dbReference type="InterPro" id="IPR012967">
    <property type="entry name" value="COMT_dimerisation"/>
</dbReference>
<dbReference type="InterPro" id="IPR036388">
    <property type="entry name" value="WH-like_DNA-bd_sf"/>
</dbReference>
<evidence type="ECO:0000259" key="1">
    <source>
        <dbReference type="Pfam" id="PF08100"/>
    </source>
</evidence>
<dbReference type="SUPFAM" id="SSF53335">
    <property type="entry name" value="S-adenosyl-L-methionine-dependent methyltransferases"/>
    <property type="match status" value="1"/>
</dbReference>
<dbReference type="Gene3D" id="1.10.10.10">
    <property type="entry name" value="Winged helix-like DNA-binding domain superfamily/Winged helix DNA-binding domain"/>
    <property type="match status" value="1"/>
</dbReference>
<dbReference type="Gene3D" id="3.40.50.150">
    <property type="entry name" value="Vaccinia Virus protein VP39"/>
    <property type="match status" value="1"/>
</dbReference>
<dbReference type="GeneID" id="97608455"/>
<dbReference type="SUPFAM" id="SSF46785">
    <property type="entry name" value="Winged helix' DNA-binding domain"/>
    <property type="match status" value="1"/>
</dbReference>
<protein>
    <recommendedName>
        <fullName evidence="1">O-methyltransferase dimerisation domain-containing protein</fullName>
    </recommendedName>
</protein>
<keyword evidence="3" id="KW-1185">Reference proteome</keyword>
<comment type="caution">
    <text evidence="2">The sequence shown here is derived from an EMBL/GenBank/DDBJ whole genome shotgun (WGS) entry which is preliminary data.</text>
</comment>
<dbReference type="InterPro" id="IPR029063">
    <property type="entry name" value="SAM-dependent_MTases_sf"/>
</dbReference>
<dbReference type="InterPro" id="IPR036390">
    <property type="entry name" value="WH_DNA-bd_sf"/>
</dbReference>
<dbReference type="RefSeq" id="WP_109941740.1">
    <property type="nucleotide sequence ID" value="NZ_CP176366.1"/>
</dbReference>
<dbReference type="EMBL" id="QGMZ01000035">
    <property type="protein sequence ID" value="PWR71167.1"/>
    <property type="molecule type" value="Genomic_DNA"/>
</dbReference>
<sequence>MINETQDILKIPELPVIEIVDDLVQVYKEFMVIRAALKIDLFTWLSENGPSTPEQIAEGTGIKPEYMPSLLSMLYYLDMVRRKEDSYYISPAAGLNFIRTSMYYQGDYILNLPNDESPWQDIETFLTKPDEKNTFDPVSTESVRGRANHDLRGTVQNVTKTLMSWPQFSNARTLIEMNGGHGLYAIAACQNNPELSAVVLCGSLDTGPAEENISKFGMNERIKVIPGDILSYKGDKSDIVLLSHSLYPYKENLDEILKGIAYVLNPDGLFLSNHWFAAPTGGTGSQGLYELELAMHNRYHLLPDKELFESLYEKNNLKLLQIGITRSSYGQSTIHMAERKVE</sequence>
<evidence type="ECO:0000313" key="3">
    <source>
        <dbReference type="Proteomes" id="UP000245934"/>
    </source>
</evidence>
<dbReference type="OrthoDB" id="146767at2157"/>
<dbReference type="Pfam" id="PF08100">
    <property type="entry name" value="Dimerisation"/>
    <property type="match status" value="1"/>
</dbReference>
<evidence type="ECO:0000313" key="2">
    <source>
        <dbReference type="EMBL" id="PWR71167.1"/>
    </source>
</evidence>